<dbReference type="EMBL" id="JAODUO010001891">
    <property type="protein sequence ID" value="KAK2157245.1"/>
    <property type="molecule type" value="Genomic_DNA"/>
</dbReference>
<dbReference type="Pfam" id="PF01826">
    <property type="entry name" value="TIL"/>
    <property type="match status" value="1"/>
</dbReference>
<protein>
    <recommendedName>
        <fullName evidence="1">WAP domain-containing protein</fullName>
    </recommendedName>
</protein>
<dbReference type="SUPFAM" id="SSF57567">
    <property type="entry name" value="Serine protease inhibitors"/>
    <property type="match status" value="1"/>
</dbReference>
<dbReference type="GO" id="GO:0005576">
    <property type="term" value="C:extracellular region"/>
    <property type="evidence" value="ECO:0007669"/>
    <property type="project" value="InterPro"/>
</dbReference>
<gene>
    <name evidence="2" type="ORF">NP493_1894g00011</name>
</gene>
<evidence type="ECO:0000259" key="1">
    <source>
        <dbReference type="PROSITE" id="PS51390"/>
    </source>
</evidence>
<keyword evidence="3" id="KW-1185">Reference proteome</keyword>
<dbReference type="CDD" id="cd19941">
    <property type="entry name" value="TIL"/>
    <property type="match status" value="1"/>
</dbReference>
<name>A0AAD9JS83_RIDPI</name>
<dbReference type="InterPro" id="IPR002919">
    <property type="entry name" value="TIL_dom"/>
</dbReference>
<feature type="domain" description="WAP" evidence="1">
    <location>
        <begin position="1"/>
        <end position="36"/>
    </location>
</feature>
<evidence type="ECO:0000313" key="3">
    <source>
        <dbReference type="Proteomes" id="UP001209878"/>
    </source>
</evidence>
<dbReference type="Gene3D" id="2.10.25.10">
    <property type="entry name" value="Laminin"/>
    <property type="match status" value="1"/>
</dbReference>
<dbReference type="PROSITE" id="PS51390">
    <property type="entry name" value="WAP"/>
    <property type="match status" value="1"/>
</dbReference>
<dbReference type="Proteomes" id="UP001209878">
    <property type="component" value="Unassembled WGS sequence"/>
</dbReference>
<dbReference type="GO" id="GO:0030414">
    <property type="term" value="F:peptidase inhibitor activity"/>
    <property type="evidence" value="ECO:0007669"/>
    <property type="project" value="InterPro"/>
</dbReference>
<dbReference type="InterPro" id="IPR008197">
    <property type="entry name" value="WAP_dom"/>
</dbReference>
<sequence>MCKLPNPKCKDDADCPGNEKCCRRRICGGMECGPPAPEKHQCSGGQVWGSCASPCDPTCKSPFKWCKVACYPGCVCPKDRPIFHKGKCITLAECPK</sequence>
<evidence type="ECO:0000313" key="2">
    <source>
        <dbReference type="EMBL" id="KAK2157245.1"/>
    </source>
</evidence>
<dbReference type="InterPro" id="IPR036084">
    <property type="entry name" value="Ser_inhib-like_sf"/>
</dbReference>
<proteinExistence type="predicted"/>
<reference evidence="2" key="1">
    <citation type="journal article" date="2023" name="Mol. Biol. Evol.">
        <title>Third-Generation Sequencing Reveals the Adaptive Role of the Epigenome in Three Deep-Sea Polychaetes.</title>
        <authorList>
            <person name="Perez M."/>
            <person name="Aroh O."/>
            <person name="Sun Y."/>
            <person name="Lan Y."/>
            <person name="Juniper S.K."/>
            <person name="Young C.R."/>
            <person name="Angers B."/>
            <person name="Qian P.Y."/>
        </authorList>
    </citation>
    <scope>NUCLEOTIDE SEQUENCE</scope>
    <source>
        <strain evidence="2">R07B-5</strain>
    </source>
</reference>
<comment type="caution">
    <text evidence="2">The sequence shown here is derived from an EMBL/GenBank/DDBJ whole genome shotgun (WGS) entry which is preliminary data.</text>
</comment>
<accession>A0AAD9JS83</accession>
<dbReference type="AlphaFoldDB" id="A0AAD9JS83"/>
<organism evidence="2 3">
    <name type="scientific">Ridgeia piscesae</name>
    <name type="common">Tubeworm</name>
    <dbReference type="NCBI Taxonomy" id="27915"/>
    <lineage>
        <taxon>Eukaryota</taxon>
        <taxon>Metazoa</taxon>
        <taxon>Spiralia</taxon>
        <taxon>Lophotrochozoa</taxon>
        <taxon>Annelida</taxon>
        <taxon>Polychaeta</taxon>
        <taxon>Sedentaria</taxon>
        <taxon>Canalipalpata</taxon>
        <taxon>Sabellida</taxon>
        <taxon>Siboglinidae</taxon>
        <taxon>Ridgeia</taxon>
    </lineage>
</organism>